<comment type="caution">
    <text evidence="7">The sequence shown here is derived from an EMBL/GenBank/DDBJ whole genome shotgun (WGS) entry which is preliminary data.</text>
</comment>
<evidence type="ECO:0000313" key="8">
    <source>
        <dbReference type="Proteomes" id="UP000499080"/>
    </source>
</evidence>
<dbReference type="GO" id="GO:0005524">
    <property type="term" value="F:ATP binding"/>
    <property type="evidence" value="ECO:0007669"/>
    <property type="project" value="InterPro"/>
</dbReference>
<dbReference type="PANTHER" id="PTHR43394">
    <property type="entry name" value="ATP-DEPENDENT PERMEASE MDL1, MITOCHONDRIAL"/>
    <property type="match status" value="1"/>
</dbReference>
<keyword evidence="8" id="KW-1185">Reference proteome</keyword>
<dbReference type="Pfam" id="PF00664">
    <property type="entry name" value="ABC_membrane"/>
    <property type="match status" value="1"/>
</dbReference>
<protein>
    <submittedName>
        <fullName evidence="7">Multidrug resistance protein 1B</fullName>
    </submittedName>
</protein>
<dbReference type="InterPro" id="IPR039421">
    <property type="entry name" value="Type_1_exporter"/>
</dbReference>
<evidence type="ECO:0000256" key="4">
    <source>
        <dbReference type="ARBA" id="ARBA00023136"/>
    </source>
</evidence>
<dbReference type="PROSITE" id="PS50929">
    <property type="entry name" value="ABC_TM1F"/>
    <property type="match status" value="1"/>
</dbReference>
<feature type="transmembrane region" description="Helical" evidence="5">
    <location>
        <begin position="134"/>
        <end position="153"/>
    </location>
</feature>
<organism evidence="7 8">
    <name type="scientific">Araneus ventricosus</name>
    <name type="common">Orbweaver spider</name>
    <name type="synonym">Epeira ventricosa</name>
    <dbReference type="NCBI Taxonomy" id="182803"/>
    <lineage>
        <taxon>Eukaryota</taxon>
        <taxon>Metazoa</taxon>
        <taxon>Ecdysozoa</taxon>
        <taxon>Arthropoda</taxon>
        <taxon>Chelicerata</taxon>
        <taxon>Arachnida</taxon>
        <taxon>Araneae</taxon>
        <taxon>Araneomorphae</taxon>
        <taxon>Entelegynae</taxon>
        <taxon>Araneoidea</taxon>
        <taxon>Araneidae</taxon>
        <taxon>Araneus</taxon>
    </lineage>
</organism>
<name>A0A4Y2K5I6_ARAVE</name>
<dbReference type="InterPro" id="IPR011527">
    <property type="entry name" value="ABC1_TM_dom"/>
</dbReference>
<dbReference type="GO" id="GO:0090374">
    <property type="term" value="P:oligopeptide export from mitochondrion"/>
    <property type="evidence" value="ECO:0007669"/>
    <property type="project" value="TreeGrafter"/>
</dbReference>
<dbReference type="AlphaFoldDB" id="A0A4Y2K5I6"/>
<comment type="subcellular location">
    <subcellularLocation>
        <location evidence="1">Membrane</location>
        <topology evidence="1">Multi-pass membrane protein</topology>
    </subcellularLocation>
</comment>
<feature type="non-terminal residue" evidence="7">
    <location>
        <position position="219"/>
    </location>
</feature>
<dbReference type="GO" id="GO:0005743">
    <property type="term" value="C:mitochondrial inner membrane"/>
    <property type="evidence" value="ECO:0007669"/>
    <property type="project" value="TreeGrafter"/>
</dbReference>
<evidence type="ECO:0000256" key="5">
    <source>
        <dbReference type="SAM" id="Phobius"/>
    </source>
</evidence>
<dbReference type="OrthoDB" id="6420430at2759"/>
<keyword evidence="4 5" id="KW-0472">Membrane</keyword>
<evidence type="ECO:0000256" key="2">
    <source>
        <dbReference type="ARBA" id="ARBA00022692"/>
    </source>
</evidence>
<proteinExistence type="predicted"/>
<feature type="domain" description="ABC transmembrane type-1" evidence="6">
    <location>
        <begin position="2"/>
        <end position="219"/>
    </location>
</feature>
<sequence length="219" mass="23238">MFVGFIAALCAGAIFPTVQIVFGSFLNTFVQHATDNTTDPNKNPSYSGDDFLHEIGELCLYSAGLGVALLVINYIILSTFGLSAANQAYKIRCLFMASMLKQDIAYFDTKQTGDFASVMTGDLKKIEDGIGEKVGICTNLLSTCVISVIVGTLYGWKLALVSFSLTPVLTVAQALLSKVQASASREESEAYGAAGAVAEEALSSVRTVASFGGEQKEIQ</sequence>
<reference evidence="7 8" key="1">
    <citation type="journal article" date="2019" name="Sci. Rep.">
        <title>Orb-weaving spider Araneus ventricosus genome elucidates the spidroin gene catalogue.</title>
        <authorList>
            <person name="Kono N."/>
            <person name="Nakamura H."/>
            <person name="Ohtoshi R."/>
            <person name="Moran D.A.P."/>
            <person name="Shinohara A."/>
            <person name="Yoshida Y."/>
            <person name="Fujiwara M."/>
            <person name="Mori M."/>
            <person name="Tomita M."/>
            <person name="Arakawa K."/>
        </authorList>
    </citation>
    <scope>NUCLEOTIDE SEQUENCE [LARGE SCALE GENOMIC DNA]</scope>
</reference>
<evidence type="ECO:0000256" key="3">
    <source>
        <dbReference type="ARBA" id="ARBA00022989"/>
    </source>
</evidence>
<accession>A0A4Y2K5I6</accession>
<dbReference type="CDD" id="cd18577">
    <property type="entry name" value="ABC_6TM_Pgp_ABCB1_D1_like"/>
    <property type="match status" value="1"/>
</dbReference>
<keyword evidence="2 5" id="KW-0812">Transmembrane</keyword>
<dbReference type="PANTHER" id="PTHR43394:SF27">
    <property type="entry name" value="ATP-DEPENDENT TRANSLOCASE ABCB1-LIKE"/>
    <property type="match status" value="1"/>
</dbReference>
<dbReference type="SUPFAM" id="SSF90123">
    <property type="entry name" value="ABC transporter transmembrane region"/>
    <property type="match status" value="1"/>
</dbReference>
<dbReference type="InterPro" id="IPR036640">
    <property type="entry name" value="ABC1_TM_sf"/>
</dbReference>
<gene>
    <name evidence="7" type="primary">Abcb1b_0</name>
    <name evidence="7" type="ORF">AVEN_86910_1</name>
</gene>
<evidence type="ECO:0000313" key="7">
    <source>
        <dbReference type="EMBL" id="GBM96826.1"/>
    </source>
</evidence>
<dbReference type="Gene3D" id="1.20.1560.10">
    <property type="entry name" value="ABC transporter type 1, transmembrane domain"/>
    <property type="match status" value="1"/>
</dbReference>
<evidence type="ECO:0000259" key="6">
    <source>
        <dbReference type="PROSITE" id="PS50929"/>
    </source>
</evidence>
<dbReference type="Proteomes" id="UP000499080">
    <property type="component" value="Unassembled WGS sequence"/>
</dbReference>
<evidence type="ECO:0000256" key="1">
    <source>
        <dbReference type="ARBA" id="ARBA00004141"/>
    </source>
</evidence>
<dbReference type="GO" id="GO:0015421">
    <property type="term" value="F:ABC-type oligopeptide transporter activity"/>
    <property type="evidence" value="ECO:0007669"/>
    <property type="project" value="TreeGrafter"/>
</dbReference>
<feature type="transmembrane region" description="Helical" evidence="5">
    <location>
        <begin position="60"/>
        <end position="82"/>
    </location>
</feature>
<dbReference type="EMBL" id="BGPR01004180">
    <property type="protein sequence ID" value="GBM96826.1"/>
    <property type="molecule type" value="Genomic_DNA"/>
</dbReference>
<keyword evidence="3 5" id="KW-1133">Transmembrane helix</keyword>